<keyword evidence="7 9" id="KW-0472">Membrane</keyword>
<name>A0A375G485_9BURK</name>
<evidence type="ECO:0000256" key="8">
    <source>
        <dbReference type="SAM" id="MobiDB-lite"/>
    </source>
</evidence>
<dbReference type="PANTHER" id="PTHR34979:SF1">
    <property type="entry name" value="INNER MEMBRANE PROTEIN YGAZ"/>
    <property type="match status" value="1"/>
</dbReference>
<comment type="similarity">
    <text evidence="2">Belongs to the AzlC family.</text>
</comment>
<feature type="transmembrane region" description="Helical" evidence="9">
    <location>
        <begin position="60"/>
        <end position="83"/>
    </location>
</feature>
<dbReference type="InterPro" id="IPR011606">
    <property type="entry name" value="Brnchd-chn_aa_trnsp_permease"/>
</dbReference>
<dbReference type="AlphaFoldDB" id="A0A375G485"/>
<evidence type="ECO:0000256" key="6">
    <source>
        <dbReference type="ARBA" id="ARBA00022989"/>
    </source>
</evidence>
<keyword evidence="4" id="KW-1003">Cell membrane</keyword>
<sequence>MRWKAWPARPAIPSDDVPDANDPARPHASDASPAITAFGEWLAGARALAPMLLGVVPFGLIYGVLAVGAGMPAWLACAMSAIVFGGASQMILTQLWTAGTPAVVITLTVAMVNLRHALYSATIAPTLAHLPRRWKALIAYLLTDEAFAAMTHRLGDTGPRAQYRHWYYFGGGFALWASWQVSTLAGVLVGAQVPRDWPLDFFLPLTFIGIIVPGLRHRSHVAAAVAASILAVACYGLPHKLGLMVAALGGIAAGMLLLGRGNRPGARRAGAADRAGSVGKEAA</sequence>
<dbReference type="Pfam" id="PF03591">
    <property type="entry name" value="AzlC"/>
    <property type="match status" value="1"/>
</dbReference>
<reference evidence="10" key="1">
    <citation type="submission" date="2018-01" db="EMBL/GenBank/DDBJ databases">
        <authorList>
            <person name="Clerissi C."/>
        </authorList>
    </citation>
    <scope>NUCLEOTIDE SEQUENCE</scope>
    <source>
        <strain evidence="10">Cupriavidus oxalaticus LMG 2235</strain>
    </source>
</reference>
<dbReference type="Proteomes" id="UP000256862">
    <property type="component" value="Chromosome CO2235"/>
</dbReference>
<evidence type="ECO:0000256" key="5">
    <source>
        <dbReference type="ARBA" id="ARBA00022692"/>
    </source>
</evidence>
<comment type="caution">
    <text evidence="10">The sequence shown here is derived from an EMBL/GenBank/DDBJ whole genome shotgun (WGS) entry which is preliminary data.</text>
</comment>
<evidence type="ECO:0000256" key="3">
    <source>
        <dbReference type="ARBA" id="ARBA00022448"/>
    </source>
</evidence>
<evidence type="ECO:0000256" key="4">
    <source>
        <dbReference type="ARBA" id="ARBA00022475"/>
    </source>
</evidence>
<dbReference type="GO" id="GO:1903785">
    <property type="term" value="P:L-valine transmembrane transport"/>
    <property type="evidence" value="ECO:0007669"/>
    <property type="project" value="TreeGrafter"/>
</dbReference>
<keyword evidence="5 9" id="KW-0812">Transmembrane</keyword>
<organism evidence="10">
    <name type="scientific">Cupriavidus oxalaticus</name>
    <dbReference type="NCBI Taxonomy" id="96344"/>
    <lineage>
        <taxon>Bacteria</taxon>
        <taxon>Pseudomonadati</taxon>
        <taxon>Pseudomonadota</taxon>
        <taxon>Betaproteobacteria</taxon>
        <taxon>Burkholderiales</taxon>
        <taxon>Burkholderiaceae</taxon>
        <taxon>Cupriavidus</taxon>
    </lineage>
</organism>
<feature type="transmembrane region" description="Helical" evidence="9">
    <location>
        <begin position="95"/>
        <end position="114"/>
    </location>
</feature>
<evidence type="ECO:0000256" key="1">
    <source>
        <dbReference type="ARBA" id="ARBA00004651"/>
    </source>
</evidence>
<dbReference type="EMBL" id="OGUS01000125">
    <property type="protein sequence ID" value="SPC16131.1"/>
    <property type="molecule type" value="Genomic_DNA"/>
</dbReference>
<feature type="transmembrane region" description="Helical" evidence="9">
    <location>
        <begin position="244"/>
        <end position="261"/>
    </location>
</feature>
<gene>
    <name evidence="10" type="ORF">CO2235_30073</name>
</gene>
<dbReference type="GO" id="GO:0005886">
    <property type="term" value="C:plasma membrane"/>
    <property type="evidence" value="ECO:0007669"/>
    <property type="project" value="UniProtKB-SubCell"/>
</dbReference>
<feature type="transmembrane region" description="Helical" evidence="9">
    <location>
        <begin position="221"/>
        <end position="238"/>
    </location>
</feature>
<comment type="subcellular location">
    <subcellularLocation>
        <location evidence="1">Cell membrane</location>
        <topology evidence="1">Multi-pass membrane protein</topology>
    </subcellularLocation>
</comment>
<evidence type="ECO:0000256" key="2">
    <source>
        <dbReference type="ARBA" id="ARBA00010735"/>
    </source>
</evidence>
<feature type="transmembrane region" description="Helical" evidence="9">
    <location>
        <begin position="197"/>
        <end position="214"/>
    </location>
</feature>
<evidence type="ECO:0000313" key="10">
    <source>
        <dbReference type="EMBL" id="SPC16131.1"/>
    </source>
</evidence>
<keyword evidence="3" id="KW-0813">Transport</keyword>
<feature type="region of interest" description="Disordered" evidence="8">
    <location>
        <begin position="1"/>
        <end position="28"/>
    </location>
</feature>
<evidence type="ECO:0000256" key="7">
    <source>
        <dbReference type="ARBA" id="ARBA00023136"/>
    </source>
</evidence>
<feature type="transmembrane region" description="Helical" evidence="9">
    <location>
        <begin position="166"/>
        <end position="191"/>
    </location>
</feature>
<accession>A0A375G485</accession>
<keyword evidence="6 9" id="KW-1133">Transmembrane helix</keyword>
<proteinExistence type="inferred from homology"/>
<evidence type="ECO:0000256" key="9">
    <source>
        <dbReference type="SAM" id="Phobius"/>
    </source>
</evidence>
<dbReference type="PANTHER" id="PTHR34979">
    <property type="entry name" value="INNER MEMBRANE PROTEIN YGAZ"/>
    <property type="match status" value="1"/>
</dbReference>
<protein>
    <submittedName>
        <fullName evidence="10">Branched-chain amino acid ABC transporter permease</fullName>
    </submittedName>
</protein>